<dbReference type="NCBIfam" id="NF037981">
    <property type="entry name" value="NCS2_1"/>
    <property type="match status" value="1"/>
</dbReference>
<keyword evidence="4 7" id="KW-0812">Transmembrane</keyword>
<evidence type="ECO:0000256" key="7">
    <source>
        <dbReference type="SAM" id="Phobius"/>
    </source>
</evidence>
<sequence>MSDQETIDPAKLADTDYTPPMAQAIPLGIQHVLAMFAGNVTVPLLIALAAGPQYITVLIQIALLAAGVATLIQTVGIGPVGSRLPVVQGTSFAYLGILIGALKSGATLAAVFGASLVGGIFQMILGYFIPQVRKFIPPLVSGVVVMTIGFTLLPVGIKYSAGCGAYPAPFCKAGFGSLSNWGMALLVIIVTLLIRRYGKGIWSAASIFFGLVIGYIVAFPLDMVNGKALAKIGTSKWFGFPDQHFGLDFTSPAAVGLIGLMIIMAFITTIETVGDISGITMGGANREPTDKELKGGIMADGLGSAVVALFGGLPNTSYSQNVGLVSYTKVMSRHVVTIGAIFLILAGLVPKLAAVVAALPSPVLGGAAVVMFGMIAAAGMKLVGQSGFST</sequence>
<keyword evidence="3" id="KW-0813">Transport</keyword>
<feature type="transmembrane region" description="Helical" evidence="7">
    <location>
        <begin position="135"/>
        <end position="157"/>
    </location>
</feature>
<dbReference type="GO" id="GO:0042907">
    <property type="term" value="F:xanthine transmembrane transporter activity"/>
    <property type="evidence" value="ECO:0007669"/>
    <property type="project" value="TreeGrafter"/>
</dbReference>
<evidence type="ECO:0000256" key="2">
    <source>
        <dbReference type="ARBA" id="ARBA00008821"/>
    </source>
</evidence>
<feature type="transmembrane region" description="Helical" evidence="7">
    <location>
        <begin position="249"/>
        <end position="267"/>
    </location>
</feature>
<feature type="transmembrane region" description="Helical" evidence="7">
    <location>
        <begin position="335"/>
        <end position="357"/>
    </location>
</feature>
<feature type="transmembrane region" description="Helical" evidence="7">
    <location>
        <begin position="27"/>
        <end position="48"/>
    </location>
</feature>
<feature type="transmembrane region" description="Helical" evidence="7">
    <location>
        <begin position="363"/>
        <end position="384"/>
    </location>
</feature>
<dbReference type="GO" id="GO:0005886">
    <property type="term" value="C:plasma membrane"/>
    <property type="evidence" value="ECO:0007669"/>
    <property type="project" value="TreeGrafter"/>
</dbReference>
<reference evidence="8" key="1">
    <citation type="submission" date="2018-05" db="EMBL/GenBank/DDBJ databases">
        <authorList>
            <person name="Lanie J.A."/>
            <person name="Ng W.-L."/>
            <person name="Kazmierczak K.M."/>
            <person name="Andrzejewski T.M."/>
            <person name="Davidsen T.M."/>
            <person name="Wayne K.J."/>
            <person name="Tettelin H."/>
            <person name="Glass J.I."/>
            <person name="Rusch D."/>
            <person name="Podicherti R."/>
            <person name="Tsui H.-C.T."/>
            <person name="Winkler M.E."/>
        </authorList>
    </citation>
    <scope>NUCLEOTIDE SEQUENCE</scope>
</reference>
<evidence type="ECO:0000313" key="8">
    <source>
        <dbReference type="EMBL" id="SVA45100.1"/>
    </source>
</evidence>
<evidence type="ECO:0000256" key="4">
    <source>
        <dbReference type="ARBA" id="ARBA00022692"/>
    </source>
</evidence>
<dbReference type="PANTHER" id="PTHR42810:SF2">
    <property type="entry name" value="PURINE PERMEASE C1399.01C-RELATED"/>
    <property type="match status" value="1"/>
</dbReference>
<feature type="non-terminal residue" evidence="8">
    <location>
        <position position="390"/>
    </location>
</feature>
<name>A0A381VXT3_9ZZZZ</name>
<dbReference type="PANTHER" id="PTHR42810">
    <property type="entry name" value="PURINE PERMEASE C1399.01C-RELATED"/>
    <property type="match status" value="1"/>
</dbReference>
<feature type="transmembrane region" description="Helical" evidence="7">
    <location>
        <begin position="177"/>
        <end position="194"/>
    </location>
</feature>
<dbReference type="EMBL" id="UINC01010110">
    <property type="protein sequence ID" value="SVA45100.1"/>
    <property type="molecule type" value="Genomic_DNA"/>
</dbReference>
<feature type="transmembrane region" description="Helical" evidence="7">
    <location>
        <begin position="108"/>
        <end position="128"/>
    </location>
</feature>
<evidence type="ECO:0000256" key="1">
    <source>
        <dbReference type="ARBA" id="ARBA00004141"/>
    </source>
</evidence>
<gene>
    <name evidence="8" type="ORF">METZ01_LOCUS97954</name>
</gene>
<feature type="transmembrane region" description="Helical" evidence="7">
    <location>
        <begin position="54"/>
        <end position="72"/>
    </location>
</feature>
<comment type="subcellular location">
    <subcellularLocation>
        <location evidence="1">Membrane</location>
        <topology evidence="1">Multi-pass membrane protein</topology>
    </subcellularLocation>
</comment>
<evidence type="ECO:0000256" key="3">
    <source>
        <dbReference type="ARBA" id="ARBA00022448"/>
    </source>
</evidence>
<protein>
    <recommendedName>
        <fullName evidence="9">Uracil permease</fullName>
    </recommendedName>
</protein>
<dbReference type="PROSITE" id="PS01116">
    <property type="entry name" value="XANTH_URACIL_PERMASE"/>
    <property type="match status" value="1"/>
</dbReference>
<dbReference type="Pfam" id="PF00860">
    <property type="entry name" value="Xan_ur_permease"/>
    <property type="match status" value="1"/>
</dbReference>
<dbReference type="InterPro" id="IPR006042">
    <property type="entry name" value="Xan_ur_permease"/>
</dbReference>
<comment type="similarity">
    <text evidence="2">Belongs to the nucleobase:cation symporter-2 (NCS2) (TC 2.A.40) family.</text>
</comment>
<evidence type="ECO:0000256" key="5">
    <source>
        <dbReference type="ARBA" id="ARBA00022989"/>
    </source>
</evidence>
<keyword evidence="5 7" id="KW-1133">Transmembrane helix</keyword>
<organism evidence="8">
    <name type="scientific">marine metagenome</name>
    <dbReference type="NCBI Taxonomy" id="408172"/>
    <lineage>
        <taxon>unclassified sequences</taxon>
        <taxon>metagenomes</taxon>
        <taxon>ecological metagenomes</taxon>
    </lineage>
</organism>
<proteinExistence type="inferred from homology"/>
<keyword evidence="6 7" id="KW-0472">Membrane</keyword>
<accession>A0A381VXT3</accession>
<evidence type="ECO:0008006" key="9">
    <source>
        <dbReference type="Google" id="ProtNLM"/>
    </source>
</evidence>
<dbReference type="InterPro" id="IPR006043">
    <property type="entry name" value="NCS2"/>
</dbReference>
<evidence type="ECO:0000256" key="6">
    <source>
        <dbReference type="ARBA" id="ARBA00023136"/>
    </source>
</evidence>
<feature type="transmembrane region" description="Helical" evidence="7">
    <location>
        <begin position="201"/>
        <end position="221"/>
    </location>
</feature>
<dbReference type="AlphaFoldDB" id="A0A381VXT3"/>